<proteinExistence type="predicted"/>
<keyword evidence="1" id="KW-0812">Transmembrane</keyword>
<keyword evidence="1" id="KW-1133">Transmembrane helix</keyword>
<feature type="transmembrane region" description="Helical" evidence="1">
    <location>
        <begin position="238"/>
        <end position="254"/>
    </location>
</feature>
<sequence length="535" mass="61072">MENQTQNLKDLTSELQNRLGKPVSPQVVEAAIESLGIRPKDTPVDYGYPSIEALAAAIYQTLRAQDQEIPLRNFRERESEARETITISDYATVKMKLFSQYYSLGIFHLLPVFIQIAAIILFGYSLWTYTGFNEIQSTAVVLGVIVGMVSTGGFVQVIGKQASFYWNYKDYAMVQQTISYLFKLGMKTLFSVLFGIFLVNFFFHIYPYEVLLIVFCYAFFVGLLLLILAPLHPIKQRWMITVSILAGTVAALLLKNNSDYPIYITHWFGITITILVTQVFLFFFFKSIQKKGLNAHSAPLKTPVVLFHNYSHFLYGMLLYAFIFVDRILAWSSGIQANPPFLVYFEKNYELGMDLAILVFLLLAGVLEFSIATFTRFIDIGQKNTASDQIANYALEMQRNYRIHVIALWITGILAFGLIFYLLQAPWALKNHFKPEMIAQCLTIFIVGGIGYIILAWGILNTLYLFTLGQIIKPLKAIVYAIIINFLVGFILSRFVAYDYSVFGMLVGAIVFMMLTCRALRSFFKQLDYHYYAAF</sequence>
<accession>A0A1M4Z9I7</accession>
<feature type="transmembrane region" description="Helical" evidence="1">
    <location>
        <begin position="210"/>
        <end position="231"/>
    </location>
</feature>
<feature type="transmembrane region" description="Helical" evidence="1">
    <location>
        <begin position="260"/>
        <end position="285"/>
    </location>
</feature>
<feature type="transmembrane region" description="Helical" evidence="1">
    <location>
        <begin position="139"/>
        <end position="159"/>
    </location>
</feature>
<feature type="transmembrane region" description="Helical" evidence="1">
    <location>
        <begin position="478"/>
        <end position="496"/>
    </location>
</feature>
<keyword evidence="3" id="KW-1185">Reference proteome</keyword>
<feature type="transmembrane region" description="Helical" evidence="1">
    <location>
        <begin position="104"/>
        <end position="127"/>
    </location>
</feature>
<feature type="transmembrane region" description="Helical" evidence="1">
    <location>
        <begin position="403"/>
        <end position="423"/>
    </location>
</feature>
<dbReference type="STRING" id="1124188.SAMN05444377_10495"/>
<evidence type="ECO:0000256" key="1">
    <source>
        <dbReference type="SAM" id="Phobius"/>
    </source>
</evidence>
<dbReference type="EMBL" id="FQVQ01000004">
    <property type="protein sequence ID" value="SHF14691.1"/>
    <property type="molecule type" value="Genomic_DNA"/>
</dbReference>
<feature type="transmembrane region" description="Helical" evidence="1">
    <location>
        <begin position="502"/>
        <end position="520"/>
    </location>
</feature>
<dbReference type="RefSeq" id="WP_073362238.1">
    <property type="nucleotide sequence ID" value="NZ_FQVQ01000004.1"/>
</dbReference>
<feature type="transmembrane region" description="Helical" evidence="1">
    <location>
        <begin position="313"/>
        <end position="335"/>
    </location>
</feature>
<dbReference type="OrthoDB" id="442385at2"/>
<organism evidence="2 3">
    <name type="scientific">Flavobacterium fontis</name>
    <dbReference type="NCBI Taxonomy" id="1124188"/>
    <lineage>
        <taxon>Bacteria</taxon>
        <taxon>Pseudomonadati</taxon>
        <taxon>Bacteroidota</taxon>
        <taxon>Flavobacteriia</taxon>
        <taxon>Flavobacteriales</taxon>
        <taxon>Flavobacteriaceae</taxon>
        <taxon>Flavobacterium</taxon>
    </lineage>
</organism>
<protein>
    <submittedName>
        <fullName evidence="2">Uncharacterized protein</fullName>
    </submittedName>
</protein>
<keyword evidence="1" id="KW-0472">Membrane</keyword>
<feature type="transmembrane region" description="Helical" evidence="1">
    <location>
        <begin position="180"/>
        <end position="204"/>
    </location>
</feature>
<feature type="transmembrane region" description="Helical" evidence="1">
    <location>
        <begin position="443"/>
        <end position="466"/>
    </location>
</feature>
<dbReference type="AlphaFoldDB" id="A0A1M4Z9I7"/>
<reference evidence="2 3" key="1">
    <citation type="submission" date="2016-11" db="EMBL/GenBank/DDBJ databases">
        <authorList>
            <person name="Jaros S."/>
            <person name="Januszkiewicz K."/>
            <person name="Wedrychowicz H."/>
        </authorList>
    </citation>
    <scope>NUCLEOTIDE SEQUENCE [LARGE SCALE GENOMIC DNA]</scope>
    <source>
        <strain evidence="2 3">DSM 25660</strain>
    </source>
</reference>
<evidence type="ECO:0000313" key="2">
    <source>
        <dbReference type="EMBL" id="SHF14691.1"/>
    </source>
</evidence>
<feature type="transmembrane region" description="Helical" evidence="1">
    <location>
        <begin position="355"/>
        <end position="374"/>
    </location>
</feature>
<name>A0A1M4Z9I7_9FLAO</name>
<gene>
    <name evidence="2" type="ORF">SAMN05444377_10495</name>
</gene>
<evidence type="ECO:0000313" key="3">
    <source>
        <dbReference type="Proteomes" id="UP000184147"/>
    </source>
</evidence>
<dbReference type="Proteomes" id="UP000184147">
    <property type="component" value="Unassembled WGS sequence"/>
</dbReference>